<sequence>MGAERPTVTMTSRVTARSSKTFGPQSFPPLVHPEWEGLVITSPSYYDQIGGAPVVRDVVEQFYERVLGDDDLKPYFTGIDMPRLKRHMVMLLCSVLGGPEPYEGRDLGEAHAGMGITSEHYDKVGEHLFAVLQAGGVGEDILRDVGLVLGKVKSSIVAEPTETAG</sequence>
<keyword evidence="3" id="KW-0479">Metal-binding</keyword>
<evidence type="ECO:0000313" key="6">
    <source>
        <dbReference type="EMBL" id="GIH60218.1"/>
    </source>
</evidence>
<dbReference type="Gene3D" id="1.10.490.10">
    <property type="entry name" value="Globins"/>
    <property type="match status" value="1"/>
</dbReference>
<feature type="region of interest" description="Disordered" evidence="5">
    <location>
        <begin position="1"/>
        <end position="21"/>
    </location>
</feature>
<dbReference type="SUPFAM" id="SSF46458">
    <property type="entry name" value="Globin-like"/>
    <property type="match status" value="1"/>
</dbReference>
<dbReference type="EMBL" id="BOOF01000004">
    <property type="protein sequence ID" value="GIH60218.1"/>
    <property type="molecule type" value="Genomic_DNA"/>
</dbReference>
<gene>
    <name evidence="6" type="ORF">Msi02_10350</name>
</gene>
<evidence type="ECO:0000256" key="3">
    <source>
        <dbReference type="ARBA" id="ARBA00022723"/>
    </source>
</evidence>
<protein>
    <recommendedName>
        <fullName evidence="8">Group 1 truncated hemoglobin</fullName>
    </recommendedName>
</protein>
<proteinExistence type="predicted"/>
<keyword evidence="2" id="KW-0349">Heme</keyword>
<keyword evidence="7" id="KW-1185">Reference proteome</keyword>
<dbReference type="InterPro" id="IPR009050">
    <property type="entry name" value="Globin-like_sf"/>
</dbReference>
<evidence type="ECO:0008006" key="8">
    <source>
        <dbReference type="Google" id="ProtNLM"/>
    </source>
</evidence>
<dbReference type="InterPro" id="IPR001486">
    <property type="entry name" value="Hemoglobin_trunc"/>
</dbReference>
<keyword evidence="1" id="KW-0813">Transport</keyword>
<evidence type="ECO:0000256" key="4">
    <source>
        <dbReference type="ARBA" id="ARBA00023004"/>
    </source>
</evidence>
<evidence type="ECO:0000256" key="1">
    <source>
        <dbReference type="ARBA" id="ARBA00022448"/>
    </source>
</evidence>
<evidence type="ECO:0000256" key="2">
    <source>
        <dbReference type="ARBA" id="ARBA00022617"/>
    </source>
</evidence>
<accession>A0ABQ4GFK8</accession>
<name>A0ABQ4GFK8_9ACTN</name>
<comment type="caution">
    <text evidence="6">The sequence shown here is derived from an EMBL/GenBank/DDBJ whole genome shotgun (WGS) entry which is preliminary data.</text>
</comment>
<feature type="compositionally biased region" description="Polar residues" evidence="5">
    <location>
        <begin position="8"/>
        <end position="21"/>
    </location>
</feature>
<evidence type="ECO:0000256" key="5">
    <source>
        <dbReference type="SAM" id="MobiDB-lite"/>
    </source>
</evidence>
<dbReference type="CDD" id="cd00454">
    <property type="entry name" value="TrHb1_N"/>
    <property type="match status" value="1"/>
</dbReference>
<dbReference type="InterPro" id="IPR012292">
    <property type="entry name" value="Globin/Proto"/>
</dbReference>
<reference evidence="6 7" key="1">
    <citation type="submission" date="2021-01" db="EMBL/GenBank/DDBJ databases">
        <title>Whole genome shotgun sequence of Microbispora siamensis NBRC 104113.</title>
        <authorList>
            <person name="Komaki H."/>
            <person name="Tamura T."/>
        </authorList>
    </citation>
    <scope>NUCLEOTIDE SEQUENCE [LARGE SCALE GENOMIC DNA]</scope>
    <source>
        <strain evidence="6 7">NBRC 104113</strain>
    </source>
</reference>
<dbReference type="Proteomes" id="UP000660454">
    <property type="component" value="Unassembled WGS sequence"/>
</dbReference>
<keyword evidence="4" id="KW-0408">Iron</keyword>
<organism evidence="6 7">
    <name type="scientific">Microbispora siamensis</name>
    <dbReference type="NCBI Taxonomy" id="564413"/>
    <lineage>
        <taxon>Bacteria</taxon>
        <taxon>Bacillati</taxon>
        <taxon>Actinomycetota</taxon>
        <taxon>Actinomycetes</taxon>
        <taxon>Streptosporangiales</taxon>
        <taxon>Streptosporangiaceae</taxon>
        <taxon>Microbispora</taxon>
    </lineage>
</organism>
<dbReference type="Pfam" id="PF01152">
    <property type="entry name" value="Bac_globin"/>
    <property type="match status" value="1"/>
</dbReference>
<evidence type="ECO:0000313" key="7">
    <source>
        <dbReference type="Proteomes" id="UP000660454"/>
    </source>
</evidence>